<evidence type="ECO:0000313" key="2">
    <source>
        <dbReference type="Proteomes" id="UP000799755"/>
    </source>
</evidence>
<proteinExistence type="predicted"/>
<dbReference type="EMBL" id="MU003502">
    <property type="protein sequence ID" value="KAF2472501.1"/>
    <property type="molecule type" value="Genomic_DNA"/>
</dbReference>
<comment type="caution">
    <text evidence="1">The sequence shown here is derived from an EMBL/GenBank/DDBJ whole genome shotgun (WGS) entry which is preliminary data.</text>
</comment>
<sequence>MGKKSRPEANQDQAEGLPTPPPSPMHSPSSPLHSITGLENCRSSTNQNTPTSTHTSRQGSDAASRPGNSISAQSSASRRPSFTTSTLSSSSSSTSSQNSVSTTTSSIHSLRSTNLYSALLGQDISPIAYLNATGQIYGTYNLGRGRRGAISAPSSDYYDGKYERGNGRGGGGNSGESGMA</sequence>
<name>A0ACB6QZZ9_9PLEO</name>
<organism evidence="1 2">
    <name type="scientific">Lindgomyces ingoldianus</name>
    <dbReference type="NCBI Taxonomy" id="673940"/>
    <lineage>
        <taxon>Eukaryota</taxon>
        <taxon>Fungi</taxon>
        <taxon>Dikarya</taxon>
        <taxon>Ascomycota</taxon>
        <taxon>Pezizomycotina</taxon>
        <taxon>Dothideomycetes</taxon>
        <taxon>Pleosporomycetidae</taxon>
        <taxon>Pleosporales</taxon>
        <taxon>Lindgomycetaceae</taxon>
        <taxon>Lindgomyces</taxon>
    </lineage>
</organism>
<dbReference type="Proteomes" id="UP000799755">
    <property type="component" value="Unassembled WGS sequence"/>
</dbReference>
<gene>
    <name evidence="1" type="ORF">BDR25DRAFT_313018</name>
</gene>
<accession>A0ACB6QZZ9</accession>
<keyword evidence="2" id="KW-1185">Reference proteome</keyword>
<protein>
    <submittedName>
        <fullName evidence="1">Uncharacterized protein</fullName>
    </submittedName>
</protein>
<evidence type="ECO:0000313" key="1">
    <source>
        <dbReference type="EMBL" id="KAF2472501.1"/>
    </source>
</evidence>
<reference evidence="1" key="1">
    <citation type="journal article" date="2020" name="Stud. Mycol.">
        <title>101 Dothideomycetes genomes: a test case for predicting lifestyles and emergence of pathogens.</title>
        <authorList>
            <person name="Haridas S."/>
            <person name="Albert R."/>
            <person name="Binder M."/>
            <person name="Bloem J."/>
            <person name="Labutti K."/>
            <person name="Salamov A."/>
            <person name="Andreopoulos B."/>
            <person name="Baker S."/>
            <person name="Barry K."/>
            <person name="Bills G."/>
            <person name="Bluhm B."/>
            <person name="Cannon C."/>
            <person name="Castanera R."/>
            <person name="Culley D."/>
            <person name="Daum C."/>
            <person name="Ezra D."/>
            <person name="Gonzalez J."/>
            <person name="Henrissat B."/>
            <person name="Kuo A."/>
            <person name="Liang C."/>
            <person name="Lipzen A."/>
            <person name="Lutzoni F."/>
            <person name="Magnuson J."/>
            <person name="Mondo S."/>
            <person name="Nolan M."/>
            <person name="Ohm R."/>
            <person name="Pangilinan J."/>
            <person name="Park H.-J."/>
            <person name="Ramirez L."/>
            <person name="Alfaro M."/>
            <person name="Sun H."/>
            <person name="Tritt A."/>
            <person name="Yoshinaga Y."/>
            <person name="Zwiers L.-H."/>
            <person name="Turgeon B."/>
            <person name="Goodwin S."/>
            <person name="Spatafora J."/>
            <person name="Crous P."/>
            <person name="Grigoriev I."/>
        </authorList>
    </citation>
    <scope>NUCLEOTIDE SEQUENCE</scope>
    <source>
        <strain evidence="1">ATCC 200398</strain>
    </source>
</reference>